<gene>
    <name evidence="1" type="ORF">PENNAL_c0009G03616</name>
</gene>
<protein>
    <submittedName>
        <fullName evidence="1">Uncharacterized protein</fullName>
    </submittedName>
</protein>
<dbReference type="Proteomes" id="UP000191691">
    <property type="component" value="Unassembled WGS sequence"/>
</dbReference>
<evidence type="ECO:0000313" key="1">
    <source>
        <dbReference type="EMBL" id="OQE91484.1"/>
    </source>
</evidence>
<organism evidence="1 2">
    <name type="scientific">Penicillium nalgiovense</name>
    <dbReference type="NCBI Taxonomy" id="60175"/>
    <lineage>
        <taxon>Eukaryota</taxon>
        <taxon>Fungi</taxon>
        <taxon>Dikarya</taxon>
        <taxon>Ascomycota</taxon>
        <taxon>Pezizomycotina</taxon>
        <taxon>Eurotiomycetes</taxon>
        <taxon>Eurotiomycetidae</taxon>
        <taxon>Eurotiales</taxon>
        <taxon>Aspergillaceae</taxon>
        <taxon>Penicillium</taxon>
    </lineage>
</organism>
<keyword evidence="2" id="KW-1185">Reference proteome</keyword>
<dbReference type="OMA" id="QYAYISM"/>
<sequence>MSSIELQESTISNQTAQYAYISMDPAPALAIPPGKELINYSAKLERIFMYDASTNAEDCYTFAGSLSLEPGSVVYIVGGGQQIYLQYQVGGDRSVYMLQLQKVSGGHKLHRDVTSEALREDTILDRMLEEPVNDGFEPTMLAKAEKKPKVLGASSTLFRTAASGDLDHKLEKSDRTLEFIRSMMQIYTANRLEEEGKKRGKTISATEETALHMKVTADAYFDAAHHRALAPVLTRKSMAEVKYDRTCRREDVHPEFIQQFASELNFDKSEHAKLDKMLTELVRGILDGQLSVNDSVTYTFLAMQSLPENRPGRSEPVVVPTLKLFYIKSSGSTWNEVVKQGKSQSSVQKVHLQFQYIPMVCVVNVQNFKHMKKKYEPHVYSSEGIDDFFTAFTA</sequence>
<comment type="caution">
    <text evidence="1">The sequence shown here is derived from an EMBL/GenBank/DDBJ whole genome shotgun (WGS) entry which is preliminary data.</text>
</comment>
<name>A0A1V6YW24_PENNA</name>
<dbReference type="AlphaFoldDB" id="A0A1V6YW24"/>
<evidence type="ECO:0000313" key="2">
    <source>
        <dbReference type="Proteomes" id="UP000191691"/>
    </source>
</evidence>
<proteinExistence type="predicted"/>
<accession>A0A1V6YW24</accession>
<dbReference type="EMBL" id="MOOB01000009">
    <property type="protein sequence ID" value="OQE91484.1"/>
    <property type="molecule type" value="Genomic_DNA"/>
</dbReference>
<reference evidence="2" key="1">
    <citation type="journal article" date="2017" name="Nat. Microbiol.">
        <title>Global analysis of biosynthetic gene clusters reveals vast potential of secondary metabolite production in Penicillium species.</title>
        <authorList>
            <person name="Nielsen J.C."/>
            <person name="Grijseels S."/>
            <person name="Prigent S."/>
            <person name="Ji B."/>
            <person name="Dainat J."/>
            <person name="Nielsen K.F."/>
            <person name="Frisvad J.C."/>
            <person name="Workman M."/>
            <person name="Nielsen J."/>
        </authorList>
    </citation>
    <scope>NUCLEOTIDE SEQUENCE [LARGE SCALE GENOMIC DNA]</scope>
    <source>
        <strain evidence="2">IBT 13039</strain>
    </source>
</reference>